<dbReference type="Gene3D" id="3.40.50.300">
    <property type="entry name" value="P-loop containing nucleotide triphosphate hydrolases"/>
    <property type="match status" value="1"/>
</dbReference>
<dbReference type="InterPro" id="IPR029439">
    <property type="entry name" value="Wzt_C"/>
</dbReference>
<dbReference type="GO" id="GO:0005524">
    <property type="term" value="F:ATP binding"/>
    <property type="evidence" value="ECO:0007669"/>
    <property type="project" value="UniProtKB-KW"/>
</dbReference>
<evidence type="ECO:0000256" key="4">
    <source>
        <dbReference type="ARBA" id="ARBA00022840"/>
    </source>
</evidence>
<dbReference type="InterPro" id="IPR050683">
    <property type="entry name" value="Bact_Polysacc_Export_ATP-bd"/>
</dbReference>
<dbReference type="Proteomes" id="UP000033038">
    <property type="component" value="Chromosome"/>
</dbReference>
<dbReference type="InterPro" id="IPR017871">
    <property type="entry name" value="ABC_transporter-like_CS"/>
</dbReference>
<dbReference type="InterPro" id="IPR003593">
    <property type="entry name" value="AAA+_ATPase"/>
</dbReference>
<dbReference type="InterPro" id="IPR003439">
    <property type="entry name" value="ABC_transporter-like_ATP-bd"/>
</dbReference>
<dbReference type="GO" id="GO:0140359">
    <property type="term" value="F:ABC-type transporter activity"/>
    <property type="evidence" value="ECO:0007669"/>
    <property type="project" value="InterPro"/>
</dbReference>
<dbReference type="CDD" id="cd03220">
    <property type="entry name" value="ABC_KpsT_Wzt"/>
    <property type="match status" value="1"/>
</dbReference>
<feature type="domain" description="ABC transporter" evidence="5">
    <location>
        <begin position="19"/>
        <end position="241"/>
    </location>
</feature>
<evidence type="ECO:0000313" key="7">
    <source>
        <dbReference type="Proteomes" id="UP000033038"/>
    </source>
</evidence>
<dbReference type="GO" id="GO:0016887">
    <property type="term" value="F:ATP hydrolysis activity"/>
    <property type="evidence" value="ECO:0007669"/>
    <property type="project" value="InterPro"/>
</dbReference>
<dbReference type="SUPFAM" id="SSF52540">
    <property type="entry name" value="P-loop containing nucleoside triphosphate hydrolases"/>
    <property type="match status" value="1"/>
</dbReference>
<dbReference type="RefSeq" id="WP_011305408.1">
    <property type="nucleotide sequence ID" value="NZ_CP009526.1"/>
</dbReference>
<proteinExistence type="inferred from homology"/>
<dbReference type="PROSITE" id="PS50893">
    <property type="entry name" value="ABC_TRANSPORTER_2"/>
    <property type="match status" value="1"/>
</dbReference>
<dbReference type="Pfam" id="PF14524">
    <property type="entry name" value="Wzt_C"/>
    <property type="match status" value="1"/>
</dbReference>
<dbReference type="SMR" id="A0A0E3QJH4"/>
<keyword evidence="3" id="KW-0547">Nucleotide-binding</keyword>
<accession>A0A0E3QJH4</accession>
<reference evidence="6 7" key="1">
    <citation type="submission" date="2014-07" db="EMBL/GenBank/DDBJ databases">
        <title>Methanogenic archaea and the global carbon cycle.</title>
        <authorList>
            <person name="Henriksen J.R."/>
            <person name="Luke J."/>
            <person name="Reinhart S."/>
            <person name="Benedict M.N."/>
            <person name="Youngblut N.D."/>
            <person name="Metcalf M.E."/>
            <person name="Whitaker R.J."/>
            <person name="Metcalf W.W."/>
        </authorList>
    </citation>
    <scope>NUCLEOTIDE SEQUENCE [LARGE SCALE GENOMIC DNA]</scope>
    <source>
        <strain evidence="6 7">Wiesmoor</strain>
    </source>
</reference>
<dbReference type="PANTHER" id="PTHR46743">
    <property type="entry name" value="TEICHOIC ACIDS EXPORT ATP-BINDING PROTEIN TAGH"/>
    <property type="match status" value="1"/>
</dbReference>
<dbReference type="CDD" id="cd10147">
    <property type="entry name" value="Wzt_C-like"/>
    <property type="match status" value="1"/>
</dbReference>
<dbReference type="EMBL" id="CP009526">
    <property type="protein sequence ID" value="AKB49880.1"/>
    <property type="molecule type" value="Genomic_DNA"/>
</dbReference>
<dbReference type="InterPro" id="IPR027417">
    <property type="entry name" value="P-loop_NTPase"/>
</dbReference>
<dbReference type="Gene3D" id="2.70.50.60">
    <property type="entry name" value="abc- transporter (atp binding component) like domain"/>
    <property type="match status" value="1"/>
</dbReference>
<name>A0A0E3QJH4_METBA</name>
<comment type="similarity">
    <text evidence="1">Belongs to the ABC transporter superfamily.</text>
</comment>
<dbReference type="PROSITE" id="PS00211">
    <property type="entry name" value="ABC_TRANSPORTER_1"/>
    <property type="match status" value="1"/>
</dbReference>
<evidence type="ECO:0000313" key="6">
    <source>
        <dbReference type="EMBL" id="AKB49880.1"/>
    </source>
</evidence>
<sequence>MMRVTGISKRFKSYQSPADRLKEIFFRKKYHRDIVALEDISFEVQEGETLGIVGQNGAGKSTILKILSGILLPDTGSIEIGGKVTGLLELGTGFNPELTGIENIYMNGTFLGMPRAEIDEKKSEIMDFAELGEFIYEPIRTYSSGMLMRLAFSVAIHAEPKCFLVDEALSVGDAYFQQKCMRKILEFKNTGGSIIFVSHDMNAVKTLCDSAILLDKGRVLEYGDPKSIVDYYYGMILKKSHMGDTEVELTKIDSIERGGASSTSTGEVRLVSFNILNERNEPISYIESEQTVKFVCELESLKDFSDPHYGLAIRNNLGVSVFETNTYCMGITNSPLKKGQNIKITYEMKIPLSAGNYSISIGVANSGYDRGSFEEYLLLAHDVDILKVISRNDSIIYSGVFNMSPQVSVK</sequence>
<dbReference type="SMART" id="SM00382">
    <property type="entry name" value="AAA"/>
    <property type="match status" value="1"/>
</dbReference>
<organism evidence="6 7">
    <name type="scientific">Methanosarcina barkeri str. Wiesmoor</name>
    <dbReference type="NCBI Taxonomy" id="1434109"/>
    <lineage>
        <taxon>Archaea</taxon>
        <taxon>Methanobacteriati</taxon>
        <taxon>Methanobacteriota</taxon>
        <taxon>Stenosarchaea group</taxon>
        <taxon>Methanomicrobia</taxon>
        <taxon>Methanosarcinales</taxon>
        <taxon>Methanosarcinaceae</taxon>
        <taxon>Methanosarcina</taxon>
    </lineage>
</organism>
<keyword evidence="2" id="KW-0813">Transport</keyword>
<dbReference type="PATRIC" id="fig|1434109.4.peg.766"/>
<dbReference type="KEGG" id="mbw:MSBRW_0627"/>
<keyword evidence="4" id="KW-0067">ATP-binding</keyword>
<evidence type="ECO:0000256" key="2">
    <source>
        <dbReference type="ARBA" id="ARBA00022448"/>
    </source>
</evidence>
<dbReference type="HOGENOM" id="CLU_000604_101_1_2"/>
<dbReference type="GeneID" id="24822055"/>
<dbReference type="GO" id="GO:0016020">
    <property type="term" value="C:membrane"/>
    <property type="evidence" value="ECO:0007669"/>
    <property type="project" value="InterPro"/>
</dbReference>
<dbReference type="Pfam" id="PF00005">
    <property type="entry name" value="ABC_tran"/>
    <property type="match status" value="1"/>
</dbReference>
<evidence type="ECO:0000256" key="3">
    <source>
        <dbReference type="ARBA" id="ARBA00022741"/>
    </source>
</evidence>
<evidence type="ECO:0000259" key="5">
    <source>
        <dbReference type="PROSITE" id="PS50893"/>
    </source>
</evidence>
<dbReference type="AlphaFoldDB" id="A0A0E3QJH4"/>
<gene>
    <name evidence="6" type="ORF">MSBRW_0627</name>
</gene>
<dbReference type="InterPro" id="IPR015860">
    <property type="entry name" value="ABC_transpr_TagH-like"/>
</dbReference>
<protein>
    <submittedName>
        <fullName evidence="6">ABC transporter</fullName>
    </submittedName>
</protein>
<evidence type="ECO:0000256" key="1">
    <source>
        <dbReference type="ARBA" id="ARBA00005417"/>
    </source>
</evidence>
<dbReference type="PANTHER" id="PTHR46743:SF2">
    <property type="entry name" value="TEICHOIC ACIDS EXPORT ATP-BINDING PROTEIN TAGH"/>
    <property type="match status" value="1"/>
</dbReference>